<dbReference type="EMBL" id="QZAN01000119">
    <property type="protein sequence ID" value="THW57422.1"/>
    <property type="molecule type" value="Genomic_DNA"/>
</dbReference>
<dbReference type="GO" id="GO:0102965">
    <property type="term" value="F:alcohol-forming long-chain fatty acyl-CoA reductase activity"/>
    <property type="evidence" value="ECO:0007669"/>
    <property type="project" value="UniProtKB-EC"/>
</dbReference>
<dbReference type="SUPFAM" id="SSF51735">
    <property type="entry name" value="NAD(P)-binding Rossmann-fold domains"/>
    <property type="match status" value="1"/>
</dbReference>
<dbReference type="Pfam" id="PF07993">
    <property type="entry name" value="NAD_binding_4"/>
    <property type="match status" value="1"/>
</dbReference>
<dbReference type="GO" id="GO:0005777">
    <property type="term" value="C:peroxisome"/>
    <property type="evidence" value="ECO:0007669"/>
    <property type="project" value="TreeGrafter"/>
</dbReference>
<name>A0A4S8YRG3_AURPU</name>
<evidence type="ECO:0000259" key="2">
    <source>
        <dbReference type="Pfam" id="PF07993"/>
    </source>
</evidence>
<sequence length="564" mass="63182">MVPSKKDPAAIYSGKEDNLDPGSSRLLGPVRWLAGLAYLQASRGGGMLHRLLVRKAVLDDCARPENYRPIINCRGFIRVIVPFQSPSSSARNRSSCPLNYLLCLANTCLPESILPSIIEHSSSLVMSDQTPCVLVTGFTGLLGKVVVQELCRRQLQNLLPDHKILLLIRPSKDRSAAERFTRTTKAICFSKLEDTWQDLVQVIEGDLCTPDLGLQRDIYADLARRVTHIIHCAASIDFDLPLQEASRSNVDTSMNVLELARKCPNLRQLVDTSTAYVSTCQEGTITEALAPLPLNMSPSQLHYSIQKGLIDEAELLASSGHANTYTVTKCLSEHLLFEEYGNVPVTIVRPSIISAAQEYPFPGYIDSYAAMGGFVSLFGSGFLHVIEGDPTASFDVVPVDFVASRIIEESQLAVYSEDRQTSTTKGSFKIVHCVAGLKDSISTPDFRRIGLDYFANVKSIRKPFWAYTGPRDWHYYWYKWTSQTIPLQLATWFFAAIQNKAMSKQMTIIKRGIEKVDATFPYFCLHTFDFATERRIDEGFASTEYIQVMIQGVHRHLLRRELYV</sequence>
<protein>
    <recommendedName>
        <fullName evidence="1">Fatty acyl-CoA reductase</fullName>
        <ecNumber evidence="1">1.2.1.84</ecNumber>
    </recommendedName>
</protein>
<comment type="caution">
    <text evidence="3">The sequence shown here is derived from an EMBL/GenBank/DDBJ whole genome shotgun (WGS) entry which is preliminary data.</text>
</comment>
<dbReference type="InterPro" id="IPR026055">
    <property type="entry name" value="FAR"/>
</dbReference>
<dbReference type="AlphaFoldDB" id="A0A4S8YRG3"/>
<evidence type="ECO:0000313" key="4">
    <source>
        <dbReference type="Proteomes" id="UP000310421"/>
    </source>
</evidence>
<dbReference type="Proteomes" id="UP000310421">
    <property type="component" value="Unassembled WGS sequence"/>
</dbReference>
<keyword evidence="1" id="KW-0560">Oxidoreductase</keyword>
<dbReference type="EC" id="1.2.1.84" evidence="1"/>
<dbReference type="Gene3D" id="3.40.50.720">
    <property type="entry name" value="NAD(P)-binding Rossmann-like Domain"/>
    <property type="match status" value="1"/>
</dbReference>
<accession>A0A4S8YRG3</accession>
<evidence type="ECO:0000256" key="1">
    <source>
        <dbReference type="RuleBase" id="RU363097"/>
    </source>
</evidence>
<dbReference type="PANTHER" id="PTHR11011">
    <property type="entry name" value="MALE STERILITY PROTEIN 2-RELATED"/>
    <property type="match status" value="1"/>
</dbReference>
<keyword evidence="1" id="KW-0443">Lipid metabolism</keyword>
<organism evidence="3 4">
    <name type="scientific">Aureobasidium pullulans</name>
    <name type="common">Black yeast</name>
    <name type="synonym">Pullularia pullulans</name>
    <dbReference type="NCBI Taxonomy" id="5580"/>
    <lineage>
        <taxon>Eukaryota</taxon>
        <taxon>Fungi</taxon>
        <taxon>Dikarya</taxon>
        <taxon>Ascomycota</taxon>
        <taxon>Pezizomycotina</taxon>
        <taxon>Dothideomycetes</taxon>
        <taxon>Dothideomycetidae</taxon>
        <taxon>Dothideales</taxon>
        <taxon>Saccotheciaceae</taxon>
        <taxon>Aureobasidium</taxon>
    </lineage>
</organism>
<comment type="similarity">
    <text evidence="1">Belongs to the fatty acyl-CoA reductase family.</text>
</comment>
<reference evidence="3 4" key="1">
    <citation type="submission" date="2018-10" db="EMBL/GenBank/DDBJ databases">
        <title>Fifty Aureobasidium pullulans genomes reveal a recombining polyextremotolerant generalist.</title>
        <authorList>
            <person name="Gostincar C."/>
            <person name="Turk M."/>
            <person name="Zajc J."/>
            <person name="Gunde-Cimerman N."/>
        </authorList>
    </citation>
    <scope>NUCLEOTIDE SEQUENCE [LARGE SCALE GENOMIC DNA]</scope>
    <source>
        <strain evidence="3 4">EXF-10751</strain>
    </source>
</reference>
<dbReference type="GO" id="GO:0080019">
    <property type="term" value="F:alcohol-forming very long-chain fatty acyl-CoA reductase activity"/>
    <property type="evidence" value="ECO:0007669"/>
    <property type="project" value="InterPro"/>
</dbReference>
<dbReference type="PANTHER" id="PTHR11011:SF45">
    <property type="entry name" value="FATTY ACYL-COA REDUCTASE CG8306-RELATED"/>
    <property type="match status" value="1"/>
</dbReference>
<dbReference type="GO" id="GO:0035336">
    <property type="term" value="P:long-chain fatty-acyl-CoA metabolic process"/>
    <property type="evidence" value="ECO:0007669"/>
    <property type="project" value="TreeGrafter"/>
</dbReference>
<comment type="catalytic activity">
    <reaction evidence="1">
        <text>a long-chain fatty acyl-CoA + 2 NADPH + 2 H(+) = a long-chain primary fatty alcohol + 2 NADP(+) + CoA</text>
        <dbReference type="Rhea" id="RHEA:52716"/>
        <dbReference type="ChEBI" id="CHEBI:15378"/>
        <dbReference type="ChEBI" id="CHEBI:57287"/>
        <dbReference type="ChEBI" id="CHEBI:57783"/>
        <dbReference type="ChEBI" id="CHEBI:58349"/>
        <dbReference type="ChEBI" id="CHEBI:77396"/>
        <dbReference type="ChEBI" id="CHEBI:83139"/>
        <dbReference type="EC" id="1.2.1.84"/>
    </reaction>
</comment>
<proteinExistence type="inferred from homology"/>
<keyword evidence="1" id="KW-0521">NADP</keyword>
<gene>
    <name evidence="3" type="ORF">D6D20_07990</name>
</gene>
<dbReference type="CDD" id="cd05236">
    <property type="entry name" value="FAR-N_SDR_e"/>
    <property type="match status" value="1"/>
</dbReference>
<dbReference type="InterPro" id="IPR013120">
    <property type="entry name" value="FAR_NAD-bd"/>
</dbReference>
<comment type="function">
    <text evidence="1">Catalyzes the reduction of fatty acyl-CoA to fatty alcohols.</text>
</comment>
<evidence type="ECO:0000313" key="3">
    <source>
        <dbReference type="EMBL" id="THW57422.1"/>
    </source>
</evidence>
<keyword evidence="1" id="KW-0444">Lipid biosynthesis</keyword>
<dbReference type="InterPro" id="IPR036291">
    <property type="entry name" value="NAD(P)-bd_dom_sf"/>
</dbReference>
<feature type="domain" description="Thioester reductase (TE)" evidence="2">
    <location>
        <begin position="135"/>
        <end position="405"/>
    </location>
</feature>